<dbReference type="Pfam" id="PF10127">
    <property type="entry name" value="RlaP"/>
    <property type="match status" value="1"/>
</dbReference>
<name>A0ABQ1GJ63_9BACL</name>
<evidence type="ECO:0000313" key="2">
    <source>
        <dbReference type="Proteomes" id="UP000617979"/>
    </source>
</evidence>
<organism evidence="1 2">
    <name type="scientific">Kroppenstedtia guangzhouensis</name>
    <dbReference type="NCBI Taxonomy" id="1274356"/>
    <lineage>
        <taxon>Bacteria</taxon>
        <taxon>Bacillati</taxon>
        <taxon>Bacillota</taxon>
        <taxon>Bacilli</taxon>
        <taxon>Bacillales</taxon>
        <taxon>Thermoactinomycetaceae</taxon>
        <taxon>Kroppenstedtia</taxon>
    </lineage>
</organism>
<protein>
    <recommendedName>
        <fullName evidence="3">Nucleotidyltransferase</fullName>
    </recommendedName>
</protein>
<comment type="caution">
    <text evidence="1">The sequence shown here is derived from an EMBL/GenBank/DDBJ whole genome shotgun (WGS) entry which is preliminary data.</text>
</comment>
<keyword evidence="2" id="KW-1185">Reference proteome</keyword>
<dbReference type="PANTHER" id="PTHR34817:SF2">
    <property type="entry name" value="NUCLEOTIDYLTRANSFERASE"/>
    <property type="match status" value="1"/>
</dbReference>
<proteinExistence type="predicted"/>
<accession>A0ABQ1GJ63</accession>
<reference evidence="2" key="1">
    <citation type="journal article" date="2019" name="Int. J. Syst. Evol. Microbiol.">
        <title>The Global Catalogue of Microorganisms (GCM) 10K type strain sequencing project: providing services to taxonomists for standard genome sequencing and annotation.</title>
        <authorList>
            <consortium name="The Broad Institute Genomics Platform"/>
            <consortium name="The Broad Institute Genome Sequencing Center for Infectious Disease"/>
            <person name="Wu L."/>
            <person name="Ma J."/>
        </authorList>
    </citation>
    <scope>NUCLEOTIDE SEQUENCE [LARGE SCALE GENOMIC DNA]</scope>
    <source>
        <strain evidence="2">CGMCC 1.12404</strain>
    </source>
</reference>
<evidence type="ECO:0000313" key="1">
    <source>
        <dbReference type="EMBL" id="GGA44467.1"/>
    </source>
</evidence>
<evidence type="ECO:0008006" key="3">
    <source>
        <dbReference type="Google" id="ProtNLM"/>
    </source>
</evidence>
<dbReference type="PANTHER" id="PTHR34817">
    <property type="entry name" value="NUCLEOTIDYLTRANSFERASE"/>
    <property type="match status" value="1"/>
</dbReference>
<sequence length="274" mass="32030">MKGVKDRRHRARSIDLLSIISMEQQILSTLQRIESEHDVRILFAVESGSRAWGFASTDSDYDIRFVYRRSVRDYMRVSPPREVIEEPIVDNLDVNGWDLLKAVRLFRKSNPTLMEWLFSPVVYREQGACVGPLRRWVRSHYSLHRLAHHYLNMAKGNYRSHLRGKSQVRLKKYLYVLRPLLCIRWMEQRWAPPPTSIWAILEETELPVAVQTALVELLHQKMNAAELETGAPHPVLHEFIQSELNRIPGIIPRLPRQTPPETSLDELVWTELGI</sequence>
<dbReference type="EMBL" id="BMEX01000004">
    <property type="protein sequence ID" value="GGA44467.1"/>
    <property type="molecule type" value="Genomic_DNA"/>
</dbReference>
<gene>
    <name evidence="1" type="ORF">GCM10007416_17020</name>
</gene>
<dbReference type="InterPro" id="IPR018775">
    <property type="entry name" value="RlaP"/>
</dbReference>
<dbReference type="Proteomes" id="UP000617979">
    <property type="component" value="Unassembled WGS sequence"/>
</dbReference>